<keyword evidence="3" id="KW-0812">Transmembrane</keyword>
<dbReference type="InterPro" id="IPR011990">
    <property type="entry name" value="TPR-like_helical_dom_sf"/>
</dbReference>
<proteinExistence type="predicted"/>
<feature type="region of interest" description="Disordered" evidence="2">
    <location>
        <begin position="160"/>
        <end position="179"/>
    </location>
</feature>
<accession>A0A9X3IKB3</accession>
<evidence type="ECO:0000256" key="3">
    <source>
        <dbReference type="SAM" id="Phobius"/>
    </source>
</evidence>
<gene>
    <name evidence="4" type="ORF">OSH07_08765</name>
</gene>
<evidence type="ECO:0000313" key="5">
    <source>
        <dbReference type="Proteomes" id="UP001144805"/>
    </source>
</evidence>
<evidence type="ECO:0000313" key="4">
    <source>
        <dbReference type="EMBL" id="MCX5569283.1"/>
    </source>
</evidence>
<keyword evidence="3" id="KW-0472">Membrane</keyword>
<dbReference type="Gene3D" id="1.25.40.10">
    <property type="entry name" value="Tetratricopeptide repeat domain"/>
    <property type="match status" value="1"/>
</dbReference>
<dbReference type="InterPro" id="IPR019734">
    <property type="entry name" value="TPR_rpt"/>
</dbReference>
<dbReference type="PROSITE" id="PS50005">
    <property type="entry name" value="TPR"/>
    <property type="match status" value="1"/>
</dbReference>
<dbReference type="SMART" id="SM00028">
    <property type="entry name" value="TPR"/>
    <property type="match status" value="1"/>
</dbReference>
<sequence>MTTTPASPPRFGKYGLIVLGIAILALALGAAQFGWRELWASPDQRGRLLFEHGRYADAAASFHHPMWRGAALMRAGDFKTAAQVFGGIDTAEAAYDQGNALVMLGQYETAVGRYDRALELKPGWDDATANRMLAQMRAEMMKSPGGDLGDQEEGADEIVYDKDAKSQNGQDTQVDDTPMSDAEVRALWLKRVQTKPADFLRARFAYQLQVASAEPQAKPAEPKP</sequence>
<name>A0A9X3IKB3_9HYPH</name>
<evidence type="ECO:0000256" key="1">
    <source>
        <dbReference type="PROSITE-ProRule" id="PRU00339"/>
    </source>
</evidence>
<keyword evidence="1" id="KW-0802">TPR repeat</keyword>
<evidence type="ECO:0000256" key="2">
    <source>
        <dbReference type="SAM" id="MobiDB-lite"/>
    </source>
</evidence>
<comment type="caution">
    <text evidence="4">The sequence shown here is derived from an EMBL/GenBank/DDBJ whole genome shotgun (WGS) entry which is preliminary data.</text>
</comment>
<keyword evidence="5" id="KW-1185">Reference proteome</keyword>
<dbReference type="SUPFAM" id="SSF48452">
    <property type="entry name" value="TPR-like"/>
    <property type="match status" value="1"/>
</dbReference>
<dbReference type="EMBL" id="JAPKNK010000003">
    <property type="protein sequence ID" value="MCX5569283.1"/>
    <property type="molecule type" value="Genomic_DNA"/>
</dbReference>
<dbReference type="AlphaFoldDB" id="A0A9X3IKB3"/>
<evidence type="ECO:0008006" key="6">
    <source>
        <dbReference type="Google" id="ProtNLM"/>
    </source>
</evidence>
<dbReference type="Proteomes" id="UP001144805">
    <property type="component" value="Unassembled WGS sequence"/>
</dbReference>
<dbReference type="RefSeq" id="WP_266338261.1">
    <property type="nucleotide sequence ID" value="NZ_JAPKNK010000003.1"/>
</dbReference>
<feature type="repeat" description="TPR" evidence="1">
    <location>
        <begin position="91"/>
        <end position="124"/>
    </location>
</feature>
<keyword evidence="3" id="KW-1133">Transmembrane helix</keyword>
<organism evidence="4 5">
    <name type="scientific">Kaistia nematophila</name>
    <dbReference type="NCBI Taxonomy" id="2994654"/>
    <lineage>
        <taxon>Bacteria</taxon>
        <taxon>Pseudomonadati</taxon>
        <taxon>Pseudomonadota</taxon>
        <taxon>Alphaproteobacteria</taxon>
        <taxon>Hyphomicrobiales</taxon>
        <taxon>Kaistiaceae</taxon>
        <taxon>Kaistia</taxon>
    </lineage>
</organism>
<protein>
    <recommendedName>
        <fullName evidence="6">Tetratricopeptide repeat protein</fullName>
    </recommendedName>
</protein>
<feature type="transmembrane region" description="Helical" evidence="3">
    <location>
        <begin position="14"/>
        <end position="35"/>
    </location>
</feature>
<reference evidence="4" key="1">
    <citation type="submission" date="2022-11" db="EMBL/GenBank/DDBJ databases">
        <title>Biodiversity and phylogenetic relationships of bacteria.</title>
        <authorList>
            <person name="Machado R.A.R."/>
            <person name="Bhat A."/>
            <person name="Loulou A."/>
            <person name="Kallel S."/>
        </authorList>
    </citation>
    <scope>NUCLEOTIDE SEQUENCE</scope>
    <source>
        <strain evidence="4">K-TC2</strain>
    </source>
</reference>
<dbReference type="PROSITE" id="PS50293">
    <property type="entry name" value="TPR_REGION"/>
    <property type="match status" value="1"/>
</dbReference>